<dbReference type="AlphaFoldDB" id="A0A4P9UR80"/>
<dbReference type="STRING" id="675511.GCA_000341735_03784"/>
<dbReference type="Proteomes" id="UP000305881">
    <property type="component" value="Chromosome"/>
</dbReference>
<gene>
    <name evidence="2" type="ORF">EQU24_18325</name>
</gene>
<protein>
    <recommendedName>
        <fullName evidence="1">DUF58 domain-containing protein</fullName>
    </recommendedName>
</protein>
<accession>A0A4P9UR80</accession>
<proteinExistence type="predicted"/>
<evidence type="ECO:0000313" key="2">
    <source>
        <dbReference type="EMBL" id="QCW83979.1"/>
    </source>
</evidence>
<dbReference type="InterPro" id="IPR002881">
    <property type="entry name" value="DUF58"/>
</dbReference>
<dbReference type="RefSeq" id="WP_017842168.1">
    <property type="nucleotide sequence ID" value="NZ_CP035467.1"/>
</dbReference>
<evidence type="ECO:0000313" key="3">
    <source>
        <dbReference type="Proteomes" id="UP000305881"/>
    </source>
</evidence>
<feature type="domain" description="DUF58" evidence="1">
    <location>
        <begin position="58"/>
        <end position="240"/>
    </location>
</feature>
<evidence type="ECO:0000259" key="1">
    <source>
        <dbReference type="Pfam" id="PF01882"/>
    </source>
</evidence>
<reference evidence="3" key="1">
    <citation type="journal article" date="2019" name="J. Bacteriol.">
        <title>A Mutagenic Screen Identifies a TonB-Dependent Receptor Required for the Lanthanide Metal Switch in the Type I Methanotroph 'Methylotuvimicrobium buryatense' 5GB1C.</title>
        <authorList>
            <person name="Groom J.D."/>
            <person name="Ford S.M."/>
            <person name="Pesesky M.W."/>
            <person name="Lidstrom M.E."/>
        </authorList>
    </citation>
    <scope>NUCLEOTIDE SEQUENCE [LARGE SCALE GENOMIC DNA]</scope>
    <source>
        <strain evidence="3">5GB1C</strain>
    </source>
</reference>
<name>A0A4P9UR80_METBY</name>
<dbReference type="EMBL" id="CP035467">
    <property type="protein sequence ID" value="QCW83979.1"/>
    <property type="molecule type" value="Genomic_DNA"/>
</dbReference>
<organism evidence="2 3">
    <name type="scientific">Methylotuvimicrobium buryatense</name>
    <name type="common">Methylomicrobium buryatense</name>
    <dbReference type="NCBI Taxonomy" id="95641"/>
    <lineage>
        <taxon>Bacteria</taxon>
        <taxon>Pseudomonadati</taxon>
        <taxon>Pseudomonadota</taxon>
        <taxon>Gammaproteobacteria</taxon>
        <taxon>Methylococcales</taxon>
        <taxon>Methylococcaceae</taxon>
        <taxon>Methylotuvimicrobium</taxon>
    </lineage>
</organism>
<dbReference type="PANTHER" id="PTHR33608">
    <property type="entry name" value="BLL2464 PROTEIN"/>
    <property type="match status" value="1"/>
</dbReference>
<sequence length="277" mass="32104">MLEEFHYQLPWRTASAHPGRHAGKHSGGEHEFHGHALFIARPEAHNIDIHASLLDPFGQFMVRTFRQRGLISVNIIADLSASMGFHGKMKTLARFTELTAYSAYRSGDHFGFFGCGLDLLPDFHLPPRWYKGGAAELVDRLGQFDPGDSHCRSLLSIAEHCPRHRSLIFLVSDFHFPFHETAEIFDSLLKHDVIPVVLWHPQEYRNLPEWGLVRLEDPETGKDRQLLMRPALKRKIIAAFETRQEQLKHLFTRYGRQAFFLDDTFQADQLTHYFYEQ</sequence>
<keyword evidence="3" id="KW-1185">Reference proteome</keyword>
<dbReference type="Pfam" id="PF01882">
    <property type="entry name" value="DUF58"/>
    <property type="match status" value="1"/>
</dbReference>
<dbReference type="KEGG" id="mbur:EQU24_18325"/>
<dbReference type="PANTHER" id="PTHR33608:SF6">
    <property type="entry name" value="BLL2464 PROTEIN"/>
    <property type="match status" value="1"/>
</dbReference>
<dbReference type="OrthoDB" id="7779014at2"/>